<organism evidence="1 2">
    <name type="scientific">Vibrio variabilis</name>
    <dbReference type="NCBI Taxonomy" id="990271"/>
    <lineage>
        <taxon>Bacteria</taxon>
        <taxon>Pseudomonadati</taxon>
        <taxon>Pseudomonadota</taxon>
        <taxon>Gammaproteobacteria</taxon>
        <taxon>Vibrionales</taxon>
        <taxon>Vibrionaceae</taxon>
        <taxon>Vibrio</taxon>
    </lineage>
</organism>
<gene>
    <name evidence="1" type="ORF">JCM19239_800</name>
</gene>
<evidence type="ECO:0000313" key="1">
    <source>
        <dbReference type="EMBL" id="GAL29276.1"/>
    </source>
</evidence>
<accession>A0ABQ0JKJ4</accession>
<evidence type="ECO:0000313" key="2">
    <source>
        <dbReference type="Proteomes" id="UP000029223"/>
    </source>
</evidence>
<dbReference type="GO" id="GO:0008762">
    <property type="term" value="F:UDP-N-acetylmuramate dehydrogenase activity"/>
    <property type="evidence" value="ECO:0007669"/>
    <property type="project" value="UniProtKB-EC"/>
</dbReference>
<comment type="caution">
    <text evidence="1">The sequence shown here is derived from an EMBL/GenBank/DDBJ whole genome shotgun (WGS) entry which is preliminary data.</text>
</comment>
<dbReference type="InterPro" id="IPR036318">
    <property type="entry name" value="FAD-bd_PCMH-like_sf"/>
</dbReference>
<dbReference type="Proteomes" id="UP000029223">
    <property type="component" value="Unassembled WGS sequence"/>
</dbReference>
<dbReference type="EC" id="1.3.1.98" evidence="1"/>
<keyword evidence="1" id="KW-0560">Oxidoreductase</keyword>
<keyword evidence="2" id="KW-1185">Reference proteome</keyword>
<dbReference type="SUPFAM" id="SSF56176">
    <property type="entry name" value="FAD-binding/transporter-associated domain-like"/>
    <property type="match status" value="1"/>
</dbReference>
<dbReference type="EMBL" id="BBMS01000060">
    <property type="protein sequence ID" value="GAL29276.1"/>
    <property type="molecule type" value="Genomic_DNA"/>
</dbReference>
<reference evidence="2" key="2">
    <citation type="submission" date="2014-09" db="EMBL/GenBank/DDBJ databases">
        <authorList>
            <consortium name="NBRP consortium"/>
            <person name="Sawabe T."/>
            <person name="Meirelles P."/>
            <person name="Nakanishi M."/>
            <person name="Sayaka M."/>
            <person name="Hattori M."/>
            <person name="Ohkuma M."/>
        </authorList>
    </citation>
    <scope>NUCLEOTIDE SEQUENCE [LARGE SCALE GENOMIC DNA]</scope>
    <source>
        <strain evidence="2">JCM 19239</strain>
    </source>
</reference>
<sequence length="57" mass="6405">MLFTTPFEGVVIINRLSGIDVSETDEQYHLHVSGGEDWPSLVEWCVEHNYAASKISP</sequence>
<protein>
    <submittedName>
        <fullName evidence="1">UDP-N-acetylenolpyruvoylglucosamine reductase</fullName>
        <ecNumber evidence="1">1.3.1.98</ecNumber>
    </submittedName>
</protein>
<name>A0ABQ0JKJ4_9VIBR</name>
<reference evidence="2" key="1">
    <citation type="submission" date="2014-09" db="EMBL/GenBank/DDBJ databases">
        <title>Vibrio variabilis JCM 19239. (C206) whole genome shotgun sequence.</title>
        <authorList>
            <person name="Sawabe T."/>
            <person name="Meirelles P."/>
            <person name="Nakanishi M."/>
            <person name="Sayaka M."/>
            <person name="Hattori M."/>
            <person name="Ohkuma M."/>
        </authorList>
    </citation>
    <scope>NUCLEOTIDE SEQUENCE [LARGE SCALE GENOMIC DNA]</scope>
    <source>
        <strain evidence="2">JCM 19239</strain>
    </source>
</reference>
<proteinExistence type="predicted"/>